<evidence type="ECO:0000256" key="2">
    <source>
        <dbReference type="ARBA" id="ARBA00010617"/>
    </source>
</evidence>
<dbReference type="Pfam" id="PF00067">
    <property type="entry name" value="p450"/>
    <property type="match status" value="1"/>
</dbReference>
<keyword evidence="11" id="KW-1185">Reference proteome</keyword>
<dbReference type="CDD" id="cd11054">
    <property type="entry name" value="CYP24A1-like"/>
    <property type="match status" value="1"/>
</dbReference>
<accession>A0AAW0ZG91</accession>
<dbReference type="SUPFAM" id="SSF48264">
    <property type="entry name" value="Cytochrome P450"/>
    <property type="match status" value="1"/>
</dbReference>
<name>A0AAW0ZG91_9HYME</name>
<dbReference type="GO" id="GO:0016705">
    <property type="term" value="F:oxidoreductase activity, acting on paired donors, with incorporation or reduction of molecular oxygen"/>
    <property type="evidence" value="ECO:0007669"/>
    <property type="project" value="InterPro"/>
</dbReference>
<keyword evidence="4 8" id="KW-0479">Metal-binding</keyword>
<keyword evidence="6 8" id="KW-0408">Iron</keyword>
<dbReference type="GO" id="GO:0004497">
    <property type="term" value="F:monooxygenase activity"/>
    <property type="evidence" value="ECO:0007669"/>
    <property type="project" value="UniProtKB-KW"/>
</dbReference>
<reference evidence="10 11" key="1">
    <citation type="submission" date="2024-05" db="EMBL/GenBank/DDBJ databases">
        <title>The nuclear and mitochondrial genome assemblies of Tetragonisca angustula (Apidae: Meliponini), a tiny yet remarkable pollinator in the Neotropics.</title>
        <authorList>
            <person name="Ferrari R."/>
            <person name="Ricardo P.C."/>
            <person name="Dias F.C."/>
            <person name="Araujo N.S."/>
            <person name="Soares D.O."/>
            <person name="Zhou Q.-S."/>
            <person name="Zhu C.-D."/>
            <person name="Coutinho L."/>
            <person name="Airas M.C."/>
            <person name="Batista T.M."/>
        </authorList>
    </citation>
    <scope>NUCLEOTIDE SEQUENCE [LARGE SCALE GENOMIC DNA]</scope>
    <source>
        <strain evidence="10">ASF017062</strain>
        <tissue evidence="10">Abdomen</tissue>
    </source>
</reference>
<evidence type="ECO:0000256" key="1">
    <source>
        <dbReference type="ARBA" id="ARBA00001971"/>
    </source>
</evidence>
<evidence type="ECO:0008006" key="12">
    <source>
        <dbReference type="Google" id="ProtNLM"/>
    </source>
</evidence>
<dbReference type="InterPro" id="IPR050479">
    <property type="entry name" value="CYP11_CYP27_families"/>
</dbReference>
<gene>
    <name evidence="10" type="ORF">QLX08_009487</name>
</gene>
<keyword evidence="3 8" id="KW-0349">Heme</keyword>
<dbReference type="PRINTS" id="PR00385">
    <property type="entry name" value="P450"/>
</dbReference>
<comment type="cofactor">
    <cofactor evidence="1 8">
        <name>heme</name>
        <dbReference type="ChEBI" id="CHEBI:30413"/>
    </cofactor>
</comment>
<dbReference type="GO" id="GO:0020037">
    <property type="term" value="F:heme binding"/>
    <property type="evidence" value="ECO:0007669"/>
    <property type="project" value="InterPro"/>
</dbReference>
<keyword evidence="7 9" id="KW-0503">Monooxygenase</keyword>
<dbReference type="AlphaFoldDB" id="A0AAW0ZG91"/>
<evidence type="ECO:0000313" key="10">
    <source>
        <dbReference type="EMBL" id="KAK9296537.1"/>
    </source>
</evidence>
<evidence type="ECO:0000256" key="4">
    <source>
        <dbReference type="ARBA" id="ARBA00022723"/>
    </source>
</evidence>
<dbReference type="PANTHER" id="PTHR24279:SF120">
    <property type="entry name" value="CYTOCHROME P450"/>
    <property type="match status" value="1"/>
</dbReference>
<organism evidence="10 11">
    <name type="scientific">Tetragonisca angustula</name>
    <dbReference type="NCBI Taxonomy" id="166442"/>
    <lineage>
        <taxon>Eukaryota</taxon>
        <taxon>Metazoa</taxon>
        <taxon>Ecdysozoa</taxon>
        <taxon>Arthropoda</taxon>
        <taxon>Hexapoda</taxon>
        <taxon>Insecta</taxon>
        <taxon>Pterygota</taxon>
        <taxon>Neoptera</taxon>
        <taxon>Endopterygota</taxon>
        <taxon>Hymenoptera</taxon>
        <taxon>Apocrita</taxon>
        <taxon>Aculeata</taxon>
        <taxon>Apoidea</taxon>
        <taxon>Anthophila</taxon>
        <taxon>Apidae</taxon>
        <taxon>Tetragonisca</taxon>
    </lineage>
</organism>
<evidence type="ECO:0000256" key="3">
    <source>
        <dbReference type="ARBA" id="ARBA00022617"/>
    </source>
</evidence>
<evidence type="ECO:0000313" key="11">
    <source>
        <dbReference type="Proteomes" id="UP001432146"/>
    </source>
</evidence>
<dbReference type="EMBL" id="JAWNGG020000210">
    <property type="protein sequence ID" value="KAK9296537.1"/>
    <property type="molecule type" value="Genomic_DNA"/>
</dbReference>
<keyword evidence="5 9" id="KW-0560">Oxidoreductase</keyword>
<dbReference type="InterPro" id="IPR017972">
    <property type="entry name" value="Cyt_P450_CS"/>
</dbReference>
<evidence type="ECO:0000256" key="9">
    <source>
        <dbReference type="RuleBase" id="RU000461"/>
    </source>
</evidence>
<dbReference type="InterPro" id="IPR036396">
    <property type="entry name" value="Cyt_P450_sf"/>
</dbReference>
<feature type="binding site" description="axial binding residue" evidence="8">
    <location>
        <position position="461"/>
    </location>
    <ligand>
        <name>heme</name>
        <dbReference type="ChEBI" id="CHEBI:30413"/>
    </ligand>
    <ligandPart>
        <name>Fe</name>
        <dbReference type="ChEBI" id="CHEBI:18248"/>
    </ligandPart>
</feature>
<dbReference type="Proteomes" id="UP001432146">
    <property type="component" value="Unassembled WGS sequence"/>
</dbReference>
<dbReference type="PRINTS" id="PR00463">
    <property type="entry name" value="EP450I"/>
</dbReference>
<sequence>MYTWLKKCSQCVAPKKLDVKFYSDNFTKCDIKANNRQPRNFNDIPGPKSLPIIGTLYKYLPFIGDYSFTNLYETGRKRLKQFGPLVREEIVPNVNVVWVFRPEDIAEIFKAESGFYPERRSHLALLKYRKDRTDIYNTGGLLPTNGPEWWRLRKEFQKVTSKPQDVINYLKETDEVIQEFIELCTNERFEDLLPLLSRLFLELTCLVVFNVRLNSFSKEERCENSTSSKLIKAAFTTNSVILKLDNGLQLWRFFETPLYRKLREAQAYMEMVALKLVSQKNKDTTGHKSFLSAYLKNPALDIKDVVGMACDMLLAGIDTTTYSTAFALYHLARHEDIQEKLRIEATQFLTNHEPITADVLRSASYTKAVIKESLRLNPISVGIGRILQTDTILNGYQVPKGTVVVTQNQIICRLPEYFKEPDLFMPERWLREHSRKTNKINYEKSIHPYILLPFGHGPRSCIARRFAEQNMQVLLLRICQRLKISWYGGKLGMMSLLINKPDAPLKFNFHEISKTNST</sequence>
<dbReference type="PANTHER" id="PTHR24279">
    <property type="entry name" value="CYTOCHROME P450"/>
    <property type="match status" value="1"/>
</dbReference>
<evidence type="ECO:0000256" key="5">
    <source>
        <dbReference type="ARBA" id="ARBA00023002"/>
    </source>
</evidence>
<comment type="caution">
    <text evidence="10">The sequence shown here is derived from an EMBL/GenBank/DDBJ whole genome shotgun (WGS) entry which is preliminary data.</text>
</comment>
<evidence type="ECO:0000256" key="7">
    <source>
        <dbReference type="ARBA" id="ARBA00023033"/>
    </source>
</evidence>
<dbReference type="Gene3D" id="1.10.630.10">
    <property type="entry name" value="Cytochrome P450"/>
    <property type="match status" value="1"/>
</dbReference>
<evidence type="ECO:0000256" key="8">
    <source>
        <dbReference type="PIRSR" id="PIRSR602401-1"/>
    </source>
</evidence>
<evidence type="ECO:0000256" key="6">
    <source>
        <dbReference type="ARBA" id="ARBA00023004"/>
    </source>
</evidence>
<dbReference type="GO" id="GO:0005506">
    <property type="term" value="F:iron ion binding"/>
    <property type="evidence" value="ECO:0007669"/>
    <property type="project" value="InterPro"/>
</dbReference>
<protein>
    <recommendedName>
        <fullName evidence="12">Cytochrome P450 302a1, mitochondrial</fullName>
    </recommendedName>
</protein>
<proteinExistence type="inferred from homology"/>
<dbReference type="FunFam" id="1.10.630.10:FF:000006">
    <property type="entry name" value="Cytochrome P450 302a1, mitochondrial"/>
    <property type="match status" value="1"/>
</dbReference>
<dbReference type="InterPro" id="IPR002401">
    <property type="entry name" value="Cyt_P450_E_grp-I"/>
</dbReference>
<comment type="similarity">
    <text evidence="2 9">Belongs to the cytochrome P450 family.</text>
</comment>
<dbReference type="PROSITE" id="PS00086">
    <property type="entry name" value="CYTOCHROME_P450"/>
    <property type="match status" value="1"/>
</dbReference>
<dbReference type="InterPro" id="IPR001128">
    <property type="entry name" value="Cyt_P450"/>
</dbReference>